<keyword evidence="7" id="KW-1015">Disulfide bond</keyword>
<dbReference type="Proteomes" id="UP000007110">
    <property type="component" value="Unassembled WGS sequence"/>
</dbReference>
<dbReference type="Gene3D" id="1.20.1250.20">
    <property type="entry name" value="MFS general substrate transporter like domains"/>
    <property type="match status" value="2"/>
</dbReference>
<reference evidence="11" key="2">
    <citation type="submission" date="2021-01" db="UniProtKB">
        <authorList>
            <consortium name="EnsemblMetazoa"/>
        </authorList>
    </citation>
    <scope>IDENTIFICATION</scope>
</reference>
<protein>
    <recommendedName>
        <fullName evidence="8">Solute carrier organic anion transporter family member</fullName>
    </recommendedName>
</protein>
<dbReference type="GO" id="GO:0006811">
    <property type="term" value="P:monoatomic ion transport"/>
    <property type="evidence" value="ECO:0007669"/>
    <property type="project" value="UniProtKB-KW"/>
</dbReference>
<dbReference type="RefSeq" id="XP_030845003.1">
    <property type="nucleotide sequence ID" value="XM_030989143.1"/>
</dbReference>
<keyword evidence="3" id="KW-1003">Cell membrane</keyword>
<dbReference type="InParanoid" id="A0A7M7P2V0"/>
<evidence type="ECO:0000256" key="7">
    <source>
        <dbReference type="ARBA" id="ARBA00023157"/>
    </source>
</evidence>
<dbReference type="GO" id="GO:0043252">
    <property type="term" value="P:sodium-independent organic anion transport"/>
    <property type="evidence" value="ECO:0000318"/>
    <property type="project" value="GO_Central"/>
</dbReference>
<evidence type="ECO:0000256" key="4">
    <source>
        <dbReference type="ARBA" id="ARBA00022692"/>
    </source>
</evidence>
<dbReference type="AlphaFoldDB" id="A0A7M7P2V0"/>
<dbReference type="SUPFAM" id="SSF103473">
    <property type="entry name" value="MFS general substrate transporter"/>
    <property type="match status" value="1"/>
</dbReference>
<evidence type="ECO:0000256" key="8">
    <source>
        <dbReference type="RuleBase" id="RU362056"/>
    </source>
</evidence>
<feature type="transmembrane region" description="Helical" evidence="8">
    <location>
        <begin position="225"/>
        <end position="251"/>
    </location>
</feature>
<keyword evidence="8" id="KW-0813">Transport</keyword>
<dbReference type="InterPro" id="IPR036058">
    <property type="entry name" value="Kazal_dom_sf"/>
</dbReference>
<reference evidence="12" key="1">
    <citation type="submission" date="2015-02" db="EMBL/GenBank/DDBJ databases">
        <title>Genome sequencing for Strongylocentrotus purpuratus.</title>
        <authorList>
            <person name="Murali S."/>
            <person name="Liu Y."/>
            <person name="Vee V."/>
            <person name="English A."/>
            <person name="Wang M."/>
            <person name="Skinner E."/>
            <person name="Han Y."/>
            <person name="Muzny D.M."/>
            <person name="Worley K.C."/>
            <person name="Gibbs R.A."/>
        </authorList>
    </citation>
    <scope>NUCLEOTIDE SEQUENCE</scope>
</reference>
<evidence type="ECO:0000313" key="12">
    <source>
        <dbReference type="Proteomes" id="UP000007110"/>
    </source>
</evidence>
<evidence type="ECO:0000256" key="3">
    <source>
        <dbReference type="ARBA" id="ARBA00022475"/>
    </source>
</evidence>
<evidence type="ECO:0000256" key="6">
    <source>
        <dbReference type="ARBA" id="ARBA00023136"/>
    </source>
</evidence>
<evidence type="ECO:0000259" key="9">
    <source>
        <dbReference type="PROSITE" id="PS50850"/>
    </source>
</evidence>
<comment type="subcellular location">
    <subcellularLocation>
        <location evidence="1 8">Cell membrane</location>
        <topology evidence="1 8">Multi-pass membrane protein</topology>
    </subcellularLocation>
</comment>
<feature type="domain" description="Kazal-like" evidence="10">
    <location>
        <begin position="305"/>
        <end position="354"/>
    </location>
</feature>
<feature type="transmembrane region" description="Helical" evidence="8">
    <location>
        <begin position="67"/>
        <end position="85"/>
    </location>
</feature>
<dbReference type="Pfam" id="PF03137">
    <property type="entry name" value="OATP"/>
    <property type="match status" value="1"/>
</dbReference>
<dbReference type="InterPro" id="IPR036259">
    <property type="entry name" value="MFS_trans_sf"/>
</dbReference>
<dbReference type="CDD" id="cd17336">
    <property type="entry name" value="MFS_SLCO_OATP"/>
    <property type="match status" value="1"/>
</dbReference>
<keyword evidence="6 8" id="KW-0472">Membrane</keyword>
<dbReference type="GeneID" id="756186"/>
<feature type="transmembrane region" description="Helical" evidence="8">
    <location>
        <begin position="191"/>
        <end position="213"/>
    </location>
</feature>
<dbReference type="PROSITE" id="PS51465">
    <property type="entry name" value="KAZAL_2"/>
    <property type="match status" value="1"/>
</dbReference>
<keyword evidence="5 8" id="KW-1133">Transmembrane helix</keyword>
<feature type="transmembrane region" description="Helical" evidence="8">
    <location>
        <begin position="263"/>
        <end position="283"/>
    </location>
</feature>
<feature type="transmembrane region" description="Helical" evidence="8">
    <location>
        <begin position="466"/>
        <end position="489"/>
    </location>
</feature>
<evidence type="ECO:0000259" key="10">
    <source>
        <dbReference type="PROSITE" id="PS51465"/>
    </source>
</evidence>
<dbReference type="PANTHER" id="PTHR11388">
    <property type="entry name" value="ORGANIC ANION TRANSPORTER"/>
    <property type="match status" value="1"/>
</dbReference>
<feature type="transmembrane region" description="Helical" evidence="8">
    <location>
        <begin position="105"/>
        <end position="124"/>
    </location>
</feature>
<dbReference type="PROSITE" id="PS50850">
    <property type="entry name" value="MFS"/>
    <property type="match status" value="1"/>
</dbReference>
<evidence type="ECO:0000256" key="2">
    <source>
        <dbReference type="ARBA" id="ARBA00009657"/>
    </source>
</evidence>
<dbReference type="Pfam" id="PF07648">
    <property type="entry name" value="Kazal_2"/>
    <property type="match status" value="1"/>
</dbReference>
<dbReference type="InterPro" id="IPR004156">
    <property type="entry name" value="OATP"/>
</dbReference>
<dbReference type="NCBIfam" id="TIGR00805">
    <property type="entry name" value="oat"/>
    <property type="match status" value="1"/>
</dbReference>
<keyword evidence="4 8" id="KW-0812">Transmembrane</keyword>
<evidence type="ECO:0000313" key="11">
    <source>
        <dbReference type="EnsemblMetazoa" id="XP_030845003"/>
    </source>
</evidence>
<feature type="domain" description="Major facilitator superfamily (MFS) profile" evidence="9">
    <location>
        <begin position="1"/>
        <end position="493"/>
    </location>
</feature>
<comment type="caution">
    <text evidence="8">Lacks conserved residue(s) required for the propagation of feature annotation.</text>
</comment>
<dbReference type="InterPro" id="IPR002350">
    <property type="entry name" value="Kazal_dom"/>
</dbReference>
<organism evidence="11 12">
    <name type="scientific">Strongylocentrotus purpuratus</name>
    <name type="common">Purple sea urchin</name>
    <dbReference type="NCBI Taxonomy" id="7668"/>
    <lineage>
        <taxon>Eukaryota</taxon>
        <taxon>Metazoa</taxon>
        <taxon>Echinodermata</taxon>
        <taxon>Eleutherozoa</taxon>
        <taxon>Echinozoa</taxon>
        <taxon>Echinoidea</taxon>
        <taxon>Euechinoidea</taxon>
        <taxon>Echinacea</taxon>
        <taxon>Camarodonta</taxon>
        <taxon>Echinidea</taxon>
        <taxon>Strongylocentrotidae</taxon>
        <taxon>Strongylocentrotus</taxon>
    </lineage>
</organism>
<dbReference type="KEGG" id="spu:756186"/>
<dbReference type="PANTHER" id="PTHR11388:SF100">
    <property type="entry name" value="SOLUTE CARRIER ORGANIC ANION TRANSPORTER FAMILY MEMBER 4A1"/>
    <property type="match status" value="1"/>
</dbReference>
<dbReference type="EnsemblMetazoa" id="XM_030989143">
    <property type="protein sequence ID" value="XP_030845003"/>
    <property type="gene ID" value="LOC756186"/>
</dbReference>
<keyword evidence="8" id="KW-0406">Ion transport</keyword>
<name>A0A7M7P2V0_STRPU</name>
<proteinExistence type="inferred from homology"/>
<accession>A0A7M7P2V0</accession>
<feature type="transmembrane region" description="Helical" evidence="8">
    <location>
        <begin position="20"/>
        <end position="46"/>
    </location>
</feature>
<dbReference type="Gene3D" id="3.30.60.30">
    <property type="match status" value="1"/>
</dbReference>
<dbReference type="OMA" id="HLGENEM"/>
<evidence type="ECO:0000256" key="1">
    <source>
        <dbReference type="ARBA" id="ARBA00004651"/>
    </source>
</evidence>
<feature type="transmembrane region" description="Helical" evidence="8">
    <location>
        <begin position="415"/>
        <end position="437"/>
    </location>
</feature>
<keyword evidence="12" id="KW-1185">Reference proteome</keyword>
<dbReference type="SUPFAM" id="SSF100895">
    <property type="entry name" value="Kazal-type serine protease inhibitors"/>
    <property type="match status" value="1"/>
</dbReference>
<dbReference type="InterPro" id="IPR020846">
    <property type="entry name" value="MFS_dom"/>
</dbReference>
<dbReference type="GO" id="GO:0015347">
    <property type="term" value="F:sodium-independent organic anion transmembrane transporter activity"/>
    <property type="evidence" value="ECO:0000318"/>
    <property type="project" value="GO_Central"/>
</dbReference>
<dbReference type="OrthoDB" id="5062115at2759"/>
<feature type="transmembrane region" description="Helical" evidence="8">
    <location>
        <begin position="377"/>
        <end position="394"/>
    </location>
</feature>
<dbReference type="GO" id="GO:0016323">
    <property type="term" value="C:basolateral plasma membrane"/>
    <property type="evidence" value="ECO:0000318"/>
    <property type="project" value="GO_Central"/>
</dbReference>
<comment type="similarity">
    <text evidence="2 8">Belongs to the organo anion transporter (TC 2.A.60) family.</text>
</comment>
<sequence length="508" mass="55279">MTDQCSDNDQGTDEGSNNAAFIFIICGQIIVGLGWTPVMALGMSYIDDNVKTTTSAMHIGYVQSMFGFGRIAGFLIGGVTVRKWVDFYRDDPDNYGVGQEDPQWVGAWWLGLIIACVSYILSGLPMTGFPRSLPKNYEEAHDDFMGHSRRERLNESGSVEETVKPKSKKKAAFKSIKDMPGKFWETCKNPLYLIINMAFVTEFAAQIGLNIFFPKYLETEFGLTSSYANLITGATLVPAAALGSIVGGVIVKKFKTKAEGSCKVALVLSVVAMVLLLITFGVGCRTIPTAGVTTMYPDQTSGTSLSRSSTCNVQCGCNDDIYSPVCGGDGITYVSACHAGCMQEHDNGTFGDCSCITNDGVVDSAVDGSCGNNCKTLIPFLIISFLVVLISGAEEIPQTLIAMRCVNPDSKAIALGVRAIMMRLLGAIPAPLIYGAAIDTACRLWQTECGKQGSCYIYDLAAFRYAYLGVNFIFKVLTVFFYLVALWLIRRQRMRNQKEGKLAIEEEE</sequence>
<evidence type="ECO:0000256" key="5">
    <source>
        <dbReference type="ARBA" id="ARBA00022989"/>
    </source>
</evidence>